<dbReference type="AlphaFoldDB" id="A0A1L3GN89"/>
<dbReference type="RefSeq" id="WP_072283362.1">
    <property type="nucleotide sequence ID" value="NZ_CP015519.1"/>
</dbReference>
<sequence>MLSNIQHKGLLERDAHQQDIILKTITGIRLCPGQNGFIQSLTGKLSMGIQGVGPFNELYHFLPVPGTRRKNG</sequence>
<protein>
    <submittedName>
        <fullName evidence="1">Uncharacterized protein</fullName>
    </submittedName>
</protein>
<evidence type="ECO:0000313" key="2">
    <source>
        <dbReference type="Proteomes" id="UP000182517"/>
    </source>
</evidence>
<gene>
    <name evidence="1" type="ORF">A7E78_05785</name>
</gene>
<reference evidence="1 2" key="1">
    <citation type="journal article" date="2017" name="Genome Announc.">
        <title>Complete Genome Sequences of Two Acetylene-Fermenting Pelobacter acetylenicus Strains.</title>
        <authorList>
            <person name="Sutton J.M."/>
            <person name="Baesman S.M."/>
            <person name="Fierst J.L."/>
            <person name="Poret-Peterson A.T."/>
            <person name="Oremland R.S."/>
            <person name="Dunlap D.S."/>
            <person name="Akob D.M."/>
        </authorList>
    </citation>
    <scope>NUCLEOTIDE SEQUENCE [LARGE SCALE GENOMIC DNA]</scope>
    <source>
        <strain evidence="1 2">SFB93</strain>
    </source>
</reference>
<name>A0A1L3GN89_9BACT</name>
<dbReference type="EMBL" id="CP015519">
    <property type="protein sequence ID" value="APG27394.1"/>
    <property type="molecule type" value="Genomic_DNA"/>
</dbReference>
<accession>A0A1L3GN89</accession>
<dbReference type="Proteomes" id="UP000182517">
    <property type="component" value="Chromosome"/>
</dbReference>
<proteinExistence type="predicted"/>
<organism evidence="1 2">
    <name type="scientific">Syntrophotalea acetylenivorans</name>
    <dbReference type="NCBI Taxonomy" id="1842532"/>
    <lineage>
        <taxon>Bacteria</taxon>
        <taxon>Pseudomonadati</taxon>
        <taxon>Thermodesulfobacteriota</taxon>
        <taxon>Desulfuromonadia</taxon>
        <taxon>Desulfuromonadales</taxon>
        <taxon>Syntrophotaleaceae</taxon>
        <taxon>Syntrophotalea</taxon>
    </lineage>
</organism>
<keyword evidence="2" id="KW-1185">Reference proteome</keyword>
<evidence type="ECO:0000313" key="1">
    <source>
        <dbReference type="EMBL" id="APG27394.1"/>
    </source>
</evidence>
<dbReference type="KEGG" id="pef:A7E78_05785"/>